<protein>
    <submittedName>
        <fullName evidence="1">Uncharacterized protein</fullName>
    </submittedName>
</protein>
<reference evidence="1" key="1">
    <citation type="submission" date="2019-02" db="EMBL/GenBank/DDBJ databases">
        <authorList>
            <person name="Gruber-Vodicka R. H."/>
            <person name="Seah K. B. B."/>
        </authorList>
    </citation>
    <scope>NUCLEOTIDE SEQUENCE</scope>
    <source>
        <strain evidence="2">BECK_S1320</strain>
        <strain evidence="1">BECK_S1321</strain>
    </source>
</reference>
<proteinExistence type="predicted"/>
<organism evidence="1">
    <name type="scientific">Candidatus Kentrum sp. SD</name>
    <dbReference type="NCBI Taxonomy" id="2126332"/>
    <lineage>
        <taxon>Bacteria</taxon>
        <taxon>Pseudomonadati</taxon>
        <taxon>Pseudomonadota</taxon>
        <taxon>Gammaproteobacteria</taxon>
        <taxon>Candidatus Kentrum</taxon>
    </lineage>
</organism>
<dbReference type="EMBL" id="CAADFU010000040">
    <property type="protein sequence ID" value="VFK44593.1"/>
    <property type="molecule type" value="Genomic_DNA"/>
</dbReference>
<accession>A0A450YD61</accession>
<dbReference type="AlphaFoldDB" id="A0A450YD61"/>
<evidence type="ECO:0000313" key="2">
    <source>
        <dbReference type="EMBL" id="VFK44593.1"/>
    </source>
</evidence>
<evidence type="ECO:0000313" key="1">
    <source>
        <dbReference type="EMBL" id="VFK39491.1"/>
    </source>
</evidence>
<gene>
    <name evidence="2" type="ORF">BECKSD772E_GA0070983_104019</name>
    <name evidence="1" type="ORF">BECKSD772F_GA0070984_104019</name>
</gene>
<dbReference type="EMBL" id="CAADFR010000040">
    <property type="protein sequence ID" value="VFK39491.1"/>
    <property type="molecule type" value="Genomic_DNA"/>
</dbReference>
<name>A0A450YD61_9GAMM</name>
<sequence length="54" mass="6020">MALASWGGFLGRERGPRPDDIQLFYLIEESSGRLVPFFIVEGDGECNRRGIPHG</sequence>